<evidence type="ECO:0000256" key="5">
    <source>
        <dbReference type="ARBA" id="ARBA00022989"/>
    </source>
</evidence>
<evidence type="ECO:0000256" key="9">
    <source>
        <dbReference type="SAM" id="Phobius"/>
    </source>
</evidence>
<name>A0A3M2M0S4_9ACTN</name>
<dbReference type="Proteomes" id="UP000282674">
    <property type="component" value="Unassembled WGS sequence"/>
</dbReference>
<keyword evidence="3 9" id="KW-0812">Transmembrane</keyword>
<dbReference type="Pfam" id="PF01098">
    <property type="entry name" value="FTSW_RODA_SPOVE"/>
    <property type="match status" value="1"/>
</dbReference>
<keyword evidence="11" id="KW-1185">Reference proteome</keyword>
<evidence type="ECO:0000256" key="4">
    <source>
        <dbReference type="ARBA" id="ARBA00022960"/>
    </source>
</evidence>
<dbReference type="PANTHER" id="PTHR30474:SF14">
    <property type="entry name" value="CELL CYCLE PROTEIN"/>
    <property type="match status" value="1"/>
</dbReference>
<feature type="transmembrane region" description="Helical" evidence="9">
    <location>
        <begin position="57"/>
        <end position="73"/>
    </location>
</feature>
<dbReference type="InterPro" id="IPR018365">
    <property type="entry name" value="Cell_cycle_FtsW-rel_CS"/>
</dbReference>
<dbReference type="NCBIfam" id="TIGR02210">
    <property type="entry name" value="rodA_shape"/>
    <property type="match status" value="1"/>
</dbReference>
<organism evidence="10 11">
    <name type="scientific">Actinomadura harenae</name>
    <dbReference type="NCBI Taxonomy" id="2483351"/>
    <lineage>
        <taxon>Bacteria</taxon>
        <taxon>Bacillati</taxon>
        <taxon>Actinomycetota</taxon>
        <taxon>Actinomycetes</taxon>
        <taxon>Streptosporangiales</taxon>
        <taxon>Thermomonosporaceae</taxon>
        <taxon>Actinomadura</taxon>
    </lineage>
</organism>
<dbReference type="RefSeq" id="WP_122197031.1">
    <property type="nucleotide sequence ID" value="NZ_JBHSKC010000002.1"/>
</dbReference>
<comment type="catalytic activity">
    <reaction evidence="8">
        <text>[GlcNAc-(1-&gt;4)-Mur2Ac(oyl-L-Ala-gamma-D-Glu-L-Lys-D-Ala-D-Ala)](n)-di-trans,octa-cis-undecaprenyl diphosphate + beta-D-GlcNAc-(1-&gt;4)-Mur2Ac(oyl-L-Ala-gamma-D-Glu-L-Lys-D-Ala-D-Ala)-di-trans,octa-cis-undecaprenyl diphosphate = [GlcNAc-(1-&gt;4)-Mur2Ac(oyl-L-Ala-gamma-D-Glu-L-Lys-D-Ala-D-Ala)](n+1)-di-trans,octa-cis-undecaprenyl diphosphate + di-trans,octa-cis-undecaprenyl diphosphate + H(+)</text>
        <dbReference type="Rhea" id="RHEA:23708"/>
        <dbReference type="Rhea" id="RHEA-COMP:9602"/>
        <dbReference type="Rhea" id="RHEA-COMP:9603"/>
        <dbReference type="ChEBI" id="CHEBI:15378"/>
        <dbReference type="ChEBI" id="CHEBI:58405"/>
        <dbReference type="ChEBI" id="CHEBI:60033"/>
        <dbReference type="ChEBI" id="CHEBI:78435"/>
        <dbReference type="EC" id="2.4.99.28"/>
    </reaction>
</comment>
<dbReference type="GO" id="GO:0008360">
    <property type="term" value="P:regulation of cell shape"/>
    <property type="evidence" value="ECO:0007669"/>
    <property type="project" value="UniProtKB-KW"/>
</dbReference>
<sequence>MAVATEDVRTELARRWDLVLLAAVLALTAVGALLVWSAARSAPDQIGSPSALVKKDLLTVAAGLVVLVLVKAADYRTLRAYAPIAYGASCVALVAVLSPLGSSVKGHHSWIQVGGGFQLQPSEFTKVGLIMLLAAVLGELQDGEQVPADREQAIALGVAALPIGLVLLQPDLGTIMVLSVITFGMLALAGVQPIRLFGLVATAVVGALAVWQLHLLKQYQINRFIAFADPAADPAGAGYNARQAKIAVGSGGLFGQGVLHGQQTGGHFVPEQHTDFVFTVAGEELGFLGAAGLVLLLGVVLWRGLRIATACADPYGRLLATGVTCWFAFQGFENIGMTLGITPITGVPLPFVSYGGSATIANLAAIGILQSVHARLRMFS</sequence>
<dbReference type="OrthoDB" id="9812661at2"/>
<dbReference type="GO" id="GO:0051301">
    <property type="term" value="P:cell division"/>
    <property type="evidence" value="ECO:0007669"/>
    <property type="project" value="InterPro"/>
</dbReference>
<feature type="transmembrane region" description="Helical" evidence="9">
    <location>
        <begin position="352"/>
        <end position="372"/>
    </location>
</feature>
<evidence type="ECO:0000256" key="2">
    <source>
        <dbReference type="ARBA" id="ARBA00004752"/>
    </source>
</evidence>
<dbReference type="PANTHER" id="PTHR30474">
    <property type="entry name" value="CELL CYCLE PROTEIN"/>
    <property type="match status" value="1"/>
</dbReference>
<feature type="transmembrane region" description="Helical" evidence="9">
    <location>
        <begin position="85"/>
        <end position="104"/>
    </location>
</feature>
<evidence type="ECO:0000313" key="10">
    <source>
        <dbReference type="EMBL" id="RMI40688.1"/>
    </source>
</evidence>
<dbReference type="InterPro" id="IPR011923">
    <property type="entry name" value="RodA/MrdB"/>
</dbReference>
<dbReference type="GO" id="GO:0015648">
    <property type="term" value="F:lipid-linked peptidoglycan transporter activity"/>
    <property type="evidence" value="ECO:0007669"/>
    <property type="project" value="TreeGrafter"/>
</dbReference>
<feature type="transmembrane region" description="Helical" evidence="9">
    <location>
        <begin position="314"/>
        <end position="332"/>
    </location>
</feature>
<dbReference type="GO" id="GO:0005886">
    <property type="term" value="C:plasma membrane"/>
    <property type="evidence" value="ECO:0007669"/>
    <property type="project" value="TreeGrafter"/>
</dbReference>
<evidence type="ECO:0000256" key="7">
    <source>
        <dbReference type="ARBA" id="ARBA00044770"/>
    </source>
</evidence>
<keyword evidence="5 9" id="KW-1133">Transmembrane helix</keyword>
<keyword evidence="6 9" id="KW-0472">Membrane</keyword>
<dbReference type="AlphaFoldDB" id="A0A3M2M0S4"/>
<feature type="transmembrane region" description="Helical" evidence="9">
    <location>
        <begin position="174"/>
        <end position="191"/>
    </location>
</feature>
<keyword evidence="4" id="KW-0133">Cell shape</keyword>
<evidence type="ECO:0000256" key="8">
    <source>
        <dbReference type="ARBA" id="ARBA00049902"/>
    </source>
</evidence>
<dbReference type="GO" id="GO:0008955">
    <property type="term" value="F:peptidoglycan glycosyltransferase activity"/>
    <property type="evidence" value="ECO:0007669"/>
    <property type="project" value="UniProtKB-EC"/>
</dbReference>
<dbReference type="EC" id="2.4.99.28" evidence="7"/>
<comment type="caution">
    <text evidence="10">The sequence shown here is derived from an EMBL/GenBank/DDBJ whole genome shotgun (WGS) entry which is preliminary data.</text>
</comment>
<evidence type="ECO:0000256" key="6">
    <source>
        <dbReference type="ARBA" id="ARBA00023136"/>
    </source>
</evidence>
<protein>
    <recommendedName>
        <fullName evidence="7">peptidoglycan glycosyltransferase</fullName>
        <ecNumber evidence="7">2.4.99.28</ecNumber>
    </recommendedName>
</protein>
<feature type="transmembrane region" description="Helical" evidence="9">
    <location>
        <begin position="285"/>
        <end position="302"/>
    </location>
</feature>
<feature type="transmembrane region" description="Helical" evidence="9">
    <location>
        <begin position="196"/>
        <end position="214"/>
    </location>
</feature>
<comment type="subcellular location">
    <subcellularLocation>
        <location evidence="1">Membrane</location>
        <topology evidence="1">Multi-pass membrane protein</topology>
    </subcellularLocation>
</comment>
<evidence type="ECO:0000313" key="11">
    <source>
        <dbReference type="Proteomes" id="UP000282674"/>
    </source>
</evidence>
<gene>
    <name evidence="10" type="primary">rodA</name>
    <name evidence="10" type="ORF">EBO15_25845</name>
</gene>
<evidence type="ECO:0000256" key="1">
    <source>
        <dbReference type="ARBA" id="ARBA00004141"/>
    </source>
</evidence>
<dbReference type="PROSITE" id="PS00428">
    <property type="entry name" value="FTSW_RODA_SPOVE"/>
    <property type="match status" value="1"/>
</dbReference>
<accession>A0A3M2M0S4</accession>
<comment type="pathway">
    <text evidence="2">Cell wall biogenesis; peptidoglycan biosynthesis.</text>
</comment>
<dbReference type="EMBL" id="RFFG01000051">
    <property type="protein sequence ID" value="RMI40688.1"/>
    <property type="molecule type" value="Genomic_DNA"/>
</dbReference>
<dbReference type="InterPro" id="IPR001182">
    <property type="entry name" value="FtsW/RodA"/>
</dbReference>
<feature type="transmembrane region" description="Helical" evidence="9">
    <location>
        <begin position="18"/>
        <end position="37"/>
    </location>
</feature>
<evidence type="ECO:0000256" key="3">
    <source>
        <dbReference type="ARBA" id="ARBA00022692"/>
    </source>
</evidence>
<proteinExistence type="predicted"/>
<reference evidence="10 11" key="1">
    <citation type="submission" date="2018-10" db="EMBL/GenBank/DDBJ databases">
        <title>Isolation from soil.</title>
        <authorList>
            <person name="Hu J."/>
        </authorList>
    </citation>
    <scope>NUCLEOTIDE SEQUENCE [LARGE SCALE GENOMIC DNA]</scope>
    <source>
        <strain evidence="10 11">NEAU-Ht49</strain>
    </source>
</reference>
<dbReference type="GO" id="GO:0032153">
    <property type="term" value="C:cell division site"/>
    <property type="evidence" value="ECO:0007669"/>
    <property type="project" value="TreeGrafter"/>
</dbReference>